<feature type="region of interest" description="Disordered" evidence="1">
    <location>
        <begin position="309"/>
        <end position="334"/>
    </location>
</feature>
<feature type="transmembrane region" description="Helical" evidence="2">
    <location>
        <begin position="165"/>
        <end position="183"/>
    </location>
</feature>
<dbReference type="PANTHER" id="PTHR40465:SF1">
    <property type="entry name" value="DUF6534 DOMAIN-CONTAINING PROTEIN"/>
    <property type="match status" value="1"/>
</dbReference>
<evidence type="ECO:0000256" key="1">
    <source>
        <dbReference type="SAM" id="MobiDB-lite"/>
    </source>
</evidence>
<gene>
    <name evidence="4" type="ORF">WOLCODRAFT_153966</name>
</gene>
<name>A0A2H3JP00_WOLCO</name>
<keyword evidence="5" id="KW-1185">Reference proteome</keyword>
<evidence type="ECO:0000313" key="4">
    <source>
        <dbReference type="EMBL" id="PCH43912.1"/>
    </source>
</evidence>
<organism evidence="4 5">
    <name type="scientific">Wolfiporia cocos (strain MD-104)</name>
    <name type="common">Brown rot fungus</name>
    <dbReference type="NCBI Taxonomy" id="742152"/>
    <lineage>
        <taxon>Eukaryota</taxon>
        <taxon>Fungi</taxon>
        <taxon>Dikarya</taxon>
        <taxon>Basidiomycota</taxon>
        <taxon>Agaricomycotina</taxon>
        <taxon>Agaricomycetes</taxon>
        <taxon>Polyporales</taxon>
        <taxon>Phaeolaceae</taxon>
        <taxon>Wolfiporia</taxon>
    </lineage>
</organism>
<evidence type="ECO:0000313" key="5">
    <source>
        <dbReference type="Proteomes" id="UP000218811"/>
    </source>
</evidence>
<feature type="domain" description="DUF6534" evidence="3">
    <location>
        <begin position="168"/>
        <end position="252"/>
    </location>
</feature>
<sequence>MADDEAKIVRDFLGPVVLSTAINTFLYGLCVSFFVQYQRICNRDPLVNRVLVFWVLFVNTAHAAISTYMVWYYSVEHFNDVAVLESTPWPYVTIPVLAACVAGPCQLFFAWRVKELSGSWPMFYLLVTLTAAATGMSIAISACGILNPDARTIQERTYLLDIELALNSLCDALIAVFLLFSLAGRRTGFKKTDTLISRIINTCVQTSFFNSLVSLGTLIVFNATRRTNYCFLLAIPMGCIYSIALLAFLLSRPGIRDKLGGVTEIDIDDLTRAANRGNRRSIFRTADIMKHTEVRIAVEQQVEMDVDPFVRNTPSPVMMKRPISTEPDSERGKP</sequence>
<dbReference type="OrthoDB" id="2562493at2759"/>
<feature type="transmembrane region" description="Helical" evidence="2">
    <location>
        <begin position="231"/>
        <end position="250"/>
    </location>
</feature>
<dbReference type="InterPro" id="IPR045339">
    <property type="entry name" value="DUF6534"/>
</dbReference>
<feature type="transmembrane region" description="Helical" evidence="2">
    <location>
        <begin position="91"/>
        <end position="111"/>
    </location>
</feature>
<feature type="transmembrane region" description="Helical" evidence="2">
    <location>
        <begin position="46"/>
        <end position="71"/>
    </location>
</feature>
<protein>
    <recommendedName>
        <fullName evidence="3">DUF6534 domain-containing protein</fullName>
    </recommendedName>
</protein>
<dbReference type="Proteomes" id="UP000218811">
    <property type="component" value="Unassembled WGS sequence"/>
</dbReference>
<dbReference type="EMBL" id="KB468146">
    <property type="protein sequence ID" value="PCH43912.1"/>
    <property type="molecule type" value="Genomic_DNA"/>
</dbReference>
<feature type="transmembrane region" description="Helical" evidence="2">
    <location>
        <begin position="12"/>
        <end position="34"/>
    </location>
</feature>
<evidence type="ECO:0000256" key="2">
    <source>
        <dbReference type="SAM" id="Phobius"/>
    </source>
</evidence>
<dbReference type="STRING" id="742152.A0A2H3JP00"/>
<proteinExistence type="predicted"/>
<feature type="transmembrane region" description="Helical" evidence="2">
    <location>
        <begin position="123"/>
        <end position="145"/>
    </location>
</feature>
<dbReference type="AlphaFoldDB" id="A0A2H3JP00"/>
<keyword evidence="2" id="KW-1133">Transmembrane helix</keyword>
<dbReference type="PANTHER" id="PTHR40465">
    <property type="entry name" value="CHROMOSOME 1, WHOLE GENOME SHOTGUN SEQUENCE"/>
    <property type="match status" value="1"/>
</dbReference>
<dbReference type="OMA" id="IAVEMLW"/>
<keyword evidence="2" id="KW-0812">Transmembrane</keyword>
<dbReference type="Pfam" id="PF20152">
    <property type="entry name" value="DUF6534"/>
    <property type="match status" value="1"/>
</dbReference>
<reference evidence="4 5" key="1">
    <citation type="journal article" date="2012" name="Science">
        <title>The Paleozoic origin of enzymatic lignin decomposition reconstructed from 31 fungal genomes.</title>
        <authorList>
            <person name="Floudas D."/>
            <person name="Binder M."/>
            <person name="Riley R."/>
            <person name="Barry K."/>
            <person name="Blanchette R.A."/>
            <person name="Henrissat B."/>
            <person name="Martinez A.T."/>
            <person name="Otillar R."/>
            <person name="Spatafora J.W."/>
            <person name="Yadav J.S."/>
            <person name="Aerts A."/>
            <person name="Benoit I."/>
            <person name="Boyd A."/>
            <person name="Carlson A."/>
            <person name="Copeland A."/>
            <person name="Coutinho P.M."/>
            <person name="de Vries R.P."/>
            <person name="Ferreira P."/>
            <person name="Findley K."/>
            <person name="Foster B."/>
            <person name="Gaskell J."/>
            <person name="Glotzer D."/>
            <person name="Gorecki P."/>
            <person name="Heitman J."/>
            <person name="Hesse C."/>
            <person name="Hori C."/>
            <person name="Igarashi K."/>
            <person name="Jurgens J.A."/>
            <person name="Kallen N."/>
            <person name="Kersten P."/>
            <person name="Kohler A."/>
            <person name="Kuees U."/>
            <person name="Kumar T.K.A."/>
            <person name="Kuo A."/>
            <person name="LaButti K."/>
            <person name="Larrondo L.F."/>
            <person name="Lindquist E."/>
            <person name="Ling A."/>
            <person name="Lombard V."/>
            <person name="Lucas S."/>
            <person name="Lundell T."/>
            <person name="Martin R."/>
            <person name="McLaughlin D.J."/>
            <person name="Morgenstern I."/>
            <person name="Morin E."/>
            <person name="Murat C."/>
            <person name="Nagy L.G."/>
            <person name="Nolan M."/>
            <person name="Ohm R.A."/>
            <person name="Patyshakuliyeva A."/>
            <person name="Rokas A."/>
            <person name="Ruiz-Duenas F.J."/>
            <person name="Sabat G."/>
            <person name="Salamov A."/>
            <person name="Samejima M."/>
            <person name="Schmutz J."/>
            <person name="Slot J.C."/>
            <person name="St John F."/>
            <person name="Stenlid J."/>
            <person name="Sun H."/>
            <person name="Sun S."/>
            <person name="Syed K."/>
            <person name="Tsang A."/>
            <person name="Wiebenga A."/>
            <person name="Young D."/>
            <person name="Pisabarro A."/>
            <person name="Eastwood D.C."/>
            <person name="Martin F."/>
            <person name="Cullen D."/>
            <person name="Grigoriev I.V."/>
            <person name="Hibbett D.S."/>
        </authorList>
    </citation>
    <scope>NUCLEOTIDE SEQUENCE [LARGE SCALE GENOMIC DNA]</scope>
    <source>
        <strain evidence="4 5">MD-104</strain>
    </source>
</reference>
<evidence type="ECO:0000259" key="3">
    <source>
        <dbReference type="Pfam" id="PF20152"/>
    </source>
</evidence>
<accession>A0A2H3JP00</accession>
<keyword evidence="2" id="KW-0472">Membrane</keyword>